<dbReference type="PANTHER" id="PTHR15688:SF1">
    <property type="entry name" value="KINETOCHORE-ASSOCIATED PROTEIN 1"/>
    <property type="match status" value="1"/>
</dbReference>
<dbReference type="InterPro" id="IPR055405">
    <property type="entry name" value="ARM_KNTC1_3rd"/>
</dbReference>
<proteinExistence type="predicted"/>
<feature type="domain" description="KNTC1 first ARM-repeats" evidence="7">
    <location>
        <begin position="319"/>
        <end position="549"/>
    </location>
</feature>
<dbReference type="GO" id="GO:0007094">
    <property type="term" value="P:mitotic spindle assembly checkpoint signaling"/>
    <property type="evidence" value="ECO:0007669"/>
    <property type="project" value="TreeGrafter"/>
</dbReference>
<keyword evidence="2" id="KW-0812">Transmembrane</keyword>
<organism evidence="8 9">
    <name type="scientific">Oncorhynchus mykiss</name>
    <name type="common">Rainbow trout</name>
    <name type="synonym">Salmo gairdneri</name>
    <dbReference type="NCBI Taxonomy" id="8022"/>
    <lineage>
        <taxon>Eukaryota</taxon>
        <taxon>Metazoa</taxon>
        <taxon>Chordata</taxon>
        <taxon>Craniata</taxon>
        <taxon>Vertebrata</taxon>
        <taxon>Euteleostomi</taxon>
        <taxon>Actinopterygii</taxon>
        <taxon>Neopterygii</taxon>
        <taxon>Teleostei</taxon>
        <taxon>Protacanthopterygii</taxon>
        <taxon>Salmoniformes</taxon>
        <taxon>Salmonidae</taxon>
        <taxon>Salmoninae</taxon>
        <taxon>Oncorhynchus</taxon>
    </lineage>
</organism>
<dbReference type="GO" id="GO:1990423">
    <property type="term" value="C:RZZ complex"/>
    <property type="evidence" value="ECO:0007669"/>
    <property type="project" value="TreeGrafter"/>
</dbReference>
<protein>
    <submittedName>
        <fullName evidence="8">Kinetochore associated 1</fullName>
    </submittedName>
</protein>
<dbReference type="InterPro" id="IPR052802">
    <property type="entry name" value="KNTC1"/>
</dbReference>
<dbReference type="InterPro" id="IPR055403">
    <property type="entry name" value="ARM_KNTC1_1st"/>
</dbReference>
<reference evidence="8" key="3">
    <citation type="submission" date="2025-09" db="UniProtKB">
        <authorList>
            <consortium name="Ensembl"/>
        </authorList>
    </citation>
    <scope>IDENTIFICATION</scope>
</reference>
<keyword evidence="2" id="KW-0472">Membrane</keyword>
<dbReference type="Pfam" id="PF10493">
    <property type="entry name" value="Rod_C"/>
    <property type="match status" value="1"/>
</dbReference>
<feature type="domain" description="RZZ complex subunit KNTC1/ROD C-terminal" evidence="3">
    <location>
        <begin position="1483"/>
        <end position="2020"/>
    </location>
</feature>
<feature type="domain" description="KNTC1 third ARM-repeats" evidence="5">
    <location>
        <begin position="1223"/>
        <end position="1434"/>
    </location>
</feature>
<dbReference type="GO" id="GO:1903394">
    <property type="term" value="P:protein localization to kinetochore involved in kinetochore assembly"/>
    <property type="evidence" value="ECO:0007669"/>
    <property type="project" value="TreeGrafter"/>
</dbReference>
<dbReference type="Ensembl" id="ENSOMYT00000029316.2">
    <property type="protein sequence ID" value="ENSOMYP00000026817.2"/>
    <property type="gene ID" value="ENSOMYG00000012570.2"/>
</dbReference>
<feature type="transmembrane region" description="Helical" evidence="2">
    <location>
        <begin position="165"/>
        <end position="186"/>
    </location>
</feature>
<evidence type="ECO:0000313" key="9">
    <source>
        <dbReference type="Proteomes" id="UP000694395"/>
    </source>
</evidence>
<feature type="domain" description="KNTC1 N-terminal" evidence="4">
    <location>
        <begin position="194"/>
        <end position="300"/>
    </location>
</feature>
<evidence type="ECO:0000313" key="8">
    <source>
        <dbReference type="Ensembl" id="ENSOMYP00000026817.2"/>
    </source>
</evidence>
<dbReference type="GeneTree" id="ENSGT00390000007883"/>
<name>A0A8C7PSW6_ONCMY</name>
<evidence type="ECO:0000256" key="1">
    <source>
        <dbReference type="SAM" id="MobiDB-lite"/>
    </source>
</evidence>
<keyword evidence="2" id="KW-1133">Transmembrane helix</keyword>
<dbReference type="InterPro" id="IPR055402">
    <property type="entry name" value="KNTC1_N"/>
</dbReference>
<dbReference type="GO" id="GO:0031267">
    <property type="term" value="F:small GTPase binding"/>
    <property type="evidence" value="ECO:0007669"/>
    <property type="project" value="TreeGrafter"/>
</dbReference>
<dbReference type="GO" id="GO:0005828">
    <property type="term" value="C:kinetochore microtubule"/>
    <property type="evidence" value="ECO:0007669"/>
    <property type="project" value="TreeGrafter"/>
</dbReference>
<evidence type="ECO:0000259" key="3">
    <source>
        <dbReference type="Pfam" id="PF10493"/>
    </source>
</evidence>
<feature type="region of interest" description="Disordered" evidence="1">
    <location>
        <begin position="921"/>
        <end position="942"/>
    </location>
</feature>
<dbReference type="GO" id="GO:0000070">
    <property type="term" value="P:mitotic sister chromatid segregation"/>
    <property type="evidence" value="ECO:0007669"/>
    <property type="project" value="TreeGrafter"/>
</dbReference>
<reference evidence="8" key="1">
    <citation type="submission" date="2020-07" db="EMBL/GenBank/DDBJ databases">
        <title>A long reads based de novo assembly of the rainbow trout Arlee double haploid line genome.</title>
        <authorList>
            <person name="Gao G."/>
            <person name="Palti Y."/>
        </authorList>
    </citation>
    <scope>NUCLEOTIDE SEQUENCE [LARGE SCALE GENOMIC DNA]</scope>
</reference>
<dbReference type="Pfam" id="PF24506">
    <property type="entry name" value="KNTC1_N"/>
    <property type="match status" value="2"/>
</dbReference>
<dbReference type="Pfam" id="PF24520">
    <property type="entry name" value="ARM_KNTC1_1st"/>
    <property type="match status" value="1"/>
</dbReference>
<feature type="domain" description="KNTC1 second ARM-repeats" evidence="6">
    <location>
        <begin position="646"/>
        <end position="810"/>
    </location>
</feature>
<dbReference type="GO" id="GO:0005737">
    <property type="term" value="C:cytoplasm"/>
    <property type="evidence" value="ECO:0007669"/>
    <property type="project" value="TreeGrafter"/>
</dbReference>
<evidence type="ECO:0000259" key="5">
    <source>
        <dbReference type="Pfam" id="PF24515"/>
    </source>
</evidence>
<evidence type="ECO:0000256" key="2">
    <source>
        <dbReference type="SAM" id="Phobius"/>
    </source>
</evidence>
<keyword evidence="9" id="KW-1185">Reference proteome</keyword>
<dbReference type="PANTHER" id="PTHR15688">
    <property type="entry name" value="KINETOCHORE-ASSOCIATED PROTEIN 1"/>
    <property type="match status" value="1"/>
</dbReference>
<feature type="domain" description="KNTC1 N-terminal" evidence="4">
    <location>
        <begin position="36"/>
        <end position="131"/>
    </location>
</feature>
<accession>A0A8C7PSW6</accession>
<dbReference type="InterPro" id="IPR019527">
    <property type="entry name" value="RZZ-complex_KNTC1/ROD_C"/>
</dbReference>
<dbReference type="InterPro" id="IPR055404">
    <property type="entry name" value="ARM_KNTC1_2nd"/>
</dbReference>
<sequence>QSLIAHVDGKTMWNDVELLINEDTNTGRLCNVREENSGLYQVDTLVKIASTEKVLSDPQLYSSSSSNCSIVVADSTVILFDLSYQTMLLHLDFDSDVDTVDDCLDGHFLVVCQRNGNLHLIYVPQKSTLLTIVRDGADLICPMIFQRLNVSVSYVCQKCLHAECNIFFCIHFFFFTLLGFLGYNIILNCCVLMLQSNFALICIVGVRKILVVDNLMYVLSTENILSLWDLHFLVMVCCWPDLSIHDFLLITECDSASIATYVFTSMSLQVRSLPSMTVLYSLEVSSTACLVQTRISTEHISSVVMRCFTEALPENRLSRLLYKHKFEEAEKFAIAFELDVELVYKVKLDFVLEQLASASVGGNGQDVWSDLVEEAKTNLMKIMDEQYVVEYCLKAPWPTFDTAEKMLNHAASRCPSSQIQEALARLATFCCLHSLDNGISWIEFLNITDYVGDMLSHLREGDLKGAQHLWLRHEGEIAVQFDERGLDALLSSFPEDLPSQDLCLWLRSVIVPFVRRVVPRGQKIVARWLEQRARILELTEKGDWPQNGLNLAELGLPSLWMWIPSEDDYGSEEVEHLKSLVSNLRQLLDLYNKYNCRLSLSVFEKASIRSVAFLMLDKVPAPELISATVEGSVRPYSLEHQLPLDELLLQYIKDLLERCSSQTTTLFTEWEAKAVAVLGCITDTDLVVDAVLEIMQKAVVPWTEVVERLVQQHLEMVGPKQELLKESYRLMEMRKLLRGYGIRNFNLSNNTQIMTLVRYILKQDLPTSLEDSLKLAGAYKLPTSQIHILYLIQLISQSKSEPCVTLLKKLAPEEAECVIERLANWARLELQDKDHVSEEHKKHQMVVAQVMVEALTFLQRIQKGDAFKSVDCENNLMMFKAIAHLQEDFDIFLTPNNYEDPKVRKQFQEYHITAYENTRARGPSKSKVTATPMVANDPDGKTKNISTEAGLRRLARQLQRTEQELWADLALRALGVGKVDKALKILSELYKHHGTTSTGKVLFSAAQKLCQMLEADVPMILPEGVDLPAVIHKLACQAVTVCHSDLLLDCVELCKSTRAAMDVYHQCQLSDNYGFIAKDLSLAAERDPYSQWSFQDVFKEDCIILDPVSVLPVQYEITNCLLPFSSDRKLYPLDCSCLSHCSFQQDANFLNPLLVPLASMLQMLQECSQLELALRLLVNSFGSCLQHVTSNIMNIKLGIQALQKYKACLSDLRTTTLSSINAVAVALLHKVFNWRVVDCDLAIGLCTLLSKTEVFKILWKVIDNTWQNYDKILAVAMVGAHLCNLFTEQEERKKFLSVITDAEWGIELGKLGISIQSVFRQCPEMKSNLIPTLVKNKNTTPEIILQYCSTFDLNRDEVINQYITTLLLEEEEEGGGAGDPGAGQGEQPLGHADALERALQIIPMLHSTRNLTISLSAAILKLSPYNYERIEGVLRIIQTADEQITSISISQAIGLLQHLKSYKRISPPTDLESSHLLENGLEPSALANIRLPFHLLMQTTSYWKILSPELSEETFPTLLLISKLMKVSVDKLYMSAVNHVFERSMKPLLLEQHKRRQKHTSSKETFKVAKTIMGYIHCIQNPEWAAATAHKIAQELPPGQTKTQSLKFCLALGDAWLKDPKLEEAARTRVETFLSKLKLQFQRSATENVLMSSQLNSPEHLKLTGQPARLIVILYEHSSVEQRFRGSAGQTHPDIHAVCKEIAAINSVDFLKIRSMLLEKWICKTGPAVAKDINNQDCVNDIQEDSDLMRVVYLLQIYSMDVGVCLLSPILSAETWPLSSSGPRLTFCHRSRALLCLIHIADPTTLETQYYLKCYIYLSQLEDLNIPYTVESFLNSPKEGMVKGLWKNHSHEPQAVRLVADLSLEYQVFDPQLWNGLLQKLLGFNMVRRVLVKAVFVFFIQVSSFSRTWRSMILAPFVSASLPLSPQQQATLYRTFVLLLKCPFLLNLDLIGIANRFAQFSLPGFALGALLLIPCAKRKGQQIQGLLSACNPITILEQLDEHMNTGELAGVPSQIRDTVLMFICQNRQYQKLWKTKHFNLLKQHIVSSGDSNQVKNLVDYLISHSCEEDANSLAHEYLKHRERKVKLIPDMSPASSALKVTIVGNPI</sequence>
<evidence type="ECO:0000259" key="7">
    <source>
        <dbReference type="Pfam" id="PF24520"/>
    </source>
</evidence>
<evidence type="ECO:0000259" key="6">
    <source>
        <dbReference type="Pfam" id="PF24516"/>
    </source>
</evidence>
<dbReference type="Pfam" id="PF24515">
    <property type="entry name" value="ARM_KNTC1_3rd"/>
    <property type="match status" value="1"/>
</dbReference>
<dbReference type="Proteomes" id="UP000694395">
    <property type="component" value="Chromosome 11"/>
</dbReference>
<evidence type="ECO:0000259" key="4">
    <source>
        <dbReference type="Pfam" id="PF24506"/>
    </source>
</evidence>
<reference evidence="8" key="2">
    <citation type="submission" date="2025-08" db="UniProtKB">
        <authorList>
            <consortium name="Ensembl"/>
        </authorList>
    </citation>
    <scope>IDENTIFICATION</scope>
</reference>
<dbReference type="Pfam" id="PF24516">
    <property type="entry name" value="ARM_KNTC1_2nd"/>
    <property type="match status" value="1"/>
</dbReference>